<evidence type="ECO:0000256" key="1">
    <source>
        <dbReference type="ARBA" id="ARBA00004651"/>
    </source>
</evidence>
<keyword evidence="9 14" id="KW-1133">Transmembrane helix</keyword>
<comment type="catalytic activity">
    <reaction evidence="13 14">
        <text>protoporphyrinogen IX + 3 A = protoporphyrin IX + 3 AH2</text>
        <dbReference type="Rhea" id="RHEA:62000"/>
        <dbReference type="ChEBI" id="CHEBI:13193"/>
        <dbReference type="ChEBI" id="CHEBI:17499"/>
        <dbReference type="ChEBI" id="CHEBI:57306"/>
        <dbReference type="ChEBI" id="CHEBI:57307"/>
    </reaction>
</comment>
<feature type="transmembrane region" description="Helical" evidence="14">
    <location>
        <begin position="177"/>
        <end position="198"/>
    </location>
</feature>
<reference evidence="15 16" key="1">
    <citation type="submission" date="2016-11" db="EMBL/GenBank/DDBJ databases">
        <authorList>
            <person name="Jaros S."/>
            <person name="Januszkiewicz K."/>
            <person name="Wedrychowicz H."/>
        </authorList>
    </citation>
    <scope>NUCLEOTIDE SEQUENCE [LARGE SCALE GENOMIC DNA]</scope>
    <source>
        <strain evidence="15">NCIMB 2154T</strain>
    </source>
</reference>
<dbReference type="EMBL" id="LT634361">
    <property type="protein sequence ID" value="SFZ83570.1"/>
    <property type="molecule type" value="Genomic_DNA"/>
</dbReference>
<feature type="binding site" description="axial binding residue" evidence="14">
    <location>
        <position position="118"/>
    </location>
    <ligand>
        <name>heme</name>
        <dbReference type="ChEBI" id="CHEBI:30413"/>
    </ligand>
    <ligandPart>
        <name>Fe</name>
        <dbReference type="ChEBI" id="CHEBI:18248"/>
    </ligandPart>
</feature>
<evidence type="ECO:0000256" key="6">
    <source>
        <dbReference type="ARBA" id="ARBA00022617"/>
    </source>
</evidence>
<evidence type="ECO:0000256" key="5">
    <source>
        <dbReference type="ARBA" id="ARBA00022475"/>
    </source>
</evidence>
<protein>
    <recommendedName>
        <fullName evidence="4 14">Protoporphyrinogen IX oxidase</fullName>
        <shortName evidence="14">PPO</shortName>
        <ecNumber evidence="14">1.3.99.-</ecNumber>
    </recommendedName>
</protein>
<keyword evidence="10 14" id="KW-0560">Oxidoreductase</keyword>
<dbReference type="GO" id="GO:0046872">
    <property type="term" value="F:metal ion binding"/>
    <property type="evidence" value="ECO:0007669"/>
    <property type="project" value="UniProtKB-KW"/>
</dbReference>
<dbReference type="UniPathway" id="UPA00251">
    <property type="reaction ID" value="UER00324"/>
</dbReference>
<keyword evidence="5 14" id="KW-1003">Cell membrane</keyword>
<evidence type="ECO:0000256" key="12">
    <source>
        <dbReference type="ARBA" id="ARBA00023136"/>
    </source>
</evidence>
<evidence type="ECO:0000256" key="13">
    <source>
        <dbReference type="ARBA" id="ARBA00048390"/>
    </source>
</evidence>
<comment type="subunit">
    <text evidence="14">Homodimer.</text>
</comment>
<evidence type="ECO:0000256" key="14">
    <source>
        <dbReference type="HAMAP-Rule" id="MF_02239"/>
    </source>
</evidence>
<keyword evidence="12 14" id="KW-0472">Membrane</keyword>
<dbReference type="GO" id="GO:0070818">
    <property type="term" value="F:protoporphyrinogen oxidase activity"/>
    <property type="evidence" value="ECO:0007669"/>
    <property type="project" value="UniProtKB-UniRule"/>
</dbReference>
<dbReference type="InterPro" id="IPR005265">
    <property type="entry name" value="HemJ-like"/>
</dbReference>
<comment type="cofactor">
    <cofactor evidence="14">
        <name>heme b</name>
        <dbReference type="ChEBI" id="CHEBI:60344"/>
    </cofactor>
    <text evidence="14">Binds 1 heme b (iron(II)-protoporphyrin IX) group per subunit.</text>
</comment>
<evidence type="ECO:0000256" key="10">
    <source>
        <dbReference type="ARBA" id="ARBA00023002"/>
    </source>
</evidence>
<evidence type="ECO:0000256" key="2">
    <source>
        <dbReference type="ARBA" id="ARBA00005073"/>
    </source>
</evidence>
<accession>A0A2H1EC25</accession>
<dbReference type="HAMAP" id="MF_02239">
    <property type="entry name" value="HemJ"/>
    <property type="match status" value="1"/>
</dbReference>
<evidence type="ECO:0000313" key="16">
    <source>
        <dbReference type="Proteomes" id="UP000231564"/>
    </source>
</evidence>
<feature type="transmembrane region" description="Helical" evidence="14">
    <location>
        <begin position="83"/>
        <end position="103"/>
    </location>
</feature>
<feature type="transmembrane region" description="Helical" evidence="14">
    <location>
        <begin position="35"/>
        <end position="56"/>
    </location>
</feature>
<dbReference type="GO" id="GO:0006782">
    <property type="term" value="P:protoporphyrinogen IX biosynthetic process"/>
    <property type="evidence" value="ECO:0007669"/>
    <property type="project" value="UniProtKB-UniRule"/>
</dbReference>
<proteinExistence type="inferred from homology"/>
<evidence type="ECO:0000256" key="3">
    <source>
        <dbReference type="ARBA" id="ARBA00006501"/>
    </source>
</evidence>
<dbReference type="KEGG" id="tmar:MARIT_2122"/>
<keyword evidence="6 14" id="KW-0349">Heme</keyword>
<keyword evidence="11 14" id="KW-0408">Iron</keyword>
<evidence type="ECO:0000313" key="15">
    <source>
        <dbReference type="EMBL" id="SFZ83570.1"/>
    </source>
</evidence>
<keyword evidence="16" id="KW-1185">Reference proteome</keyword>
<dbReference type="AlphaFoldDB" id="A0A2H1EC25"/>
<evidence type="ECO:0000256" key="4">
    <source>
        <dbReference type="ARBA" id="ARBA00017504"/>
    </source>
</evidence>
<evidence type="ECO:0000256" key="11">
    <source>
        <dbReference type="ARBA" id="ARBA00023004"/>
    </source>
</evidence>
<evidence type="ECO:0000256" key="7">
    <source>
        <dbReference type="ARBA" id="ARBA00022692"/>
    </source>
</evidence>
<dbReference type="Pfam" id="PF03653">
    <property type="entry name" value="UPF0093"/>
    <property type="match status" value="1"/>
</dbReference>
<dbReference type="STRING" id="1349785.GCA_000509405_01230"/>
<gene>
    <name evidence="15" type="ORF">MARIT_2122</name>
</gene>
<feature type="transmembrane region" description="Helical" evidence="14">
    <location>
        <begin position="153"/>
        <end position="171"/>
    </location>
</feature>
<dbReference type="PANTHER" id="PTHR40255">
    <property type="entry name" value="UPF0093 MEMBRANE PROTEIN SLR1790"/>
    <property type="match status" value="1"/>
</dbReference>
<comment type="similarity">
    <text evidence="3 14">Belongs to the HemJ family.</text>
</comment>
<keyword evidence="7 14" id="KW-0812">Transmembrane</keyword>
<feature type="binding site" description="axial binding residue" evidence="14">
    <location>
        <position position="37"/>
    </location>
    <ligand>
        <name>heme</name>
        <dbReference type="ChEBI" id="CHEBI:30413"/>
    </ligand>
    <ligandPart>
        <name>Fe</name>
        <dbReference type="ChEBI" id="CHEBI:18248"/>
    </ligandPart>
</feature>
<feature type="transmembrane region" description="Helical" evidence="14">
    <location>
        <begin position="115"/>
        <end position="132"/>
    </location>
</feature>
<dbReference type="PANTHER" id="PTHR40255:SF1">
    <property type="entry name" value="PROTOPORPHYRINOGEN IX OXIDASE"/>
    <property type="match status" value="1"/>
</dbReference>
<keyword evidence="8 14" id="KW-0479">Metal-binding</keyword>
<dbReference type="EC" id="1.3.99.-" evidence="14"/>
<dbReference type="GO" id="GO:0005886">
    <property type="term" value="C:plasma membrane"/>
    <property type="evidence" value="ECO:0007669"/>
    <property type="project" value="UniProtKB-SubCell"/>
</dbReference>
<sequence length="222" mass="26479">MYNTFSTKPQLKIALDTISKALLNFNFMDFLYVKALHIIFVVTWFAGLFYMVRLFIYHAEAEKKPDPAKEILQTQYQLMEKRLWYIITWPSAILASFFAFWLLYKNPIYLEMPWMHVKLSFVLALYFYQGACHKMFQQFQKNNIKYSSFKLRIWNEVATIILFAIVFLVVLKSAINWVWGVVGILLVSILLMLSIRLYKKVRAKKNWDKQVQELIDKDQNSN</sequence>
<dbReference type="Proteomes" id="UP000231564">
    <property type="component" value="Chromosome MARIT"/>
</dbReference>
<organism evidence="15 16">
    <name type="scientific">Tenacibaculum maritimum NCIMB 2154</name>
    <dbReference type="NCBI Taxonomy" id="1349785"/>
    <lineage>
        <taxon>Bacteria</taxon>
        <taxon>Pseudomonadati</taxon>
        <taxon>Bacteroidota</taxon>
        <taxon>Flavobacteriia</taxon>
        <taxon>Flavobacteriales</taxon>
        <taxon>Flavobacteriaceae</taxon>
        <taxon>Tenacibaculum</taxon>
    </lineage>
</organism>
<evidence type="ECO:0000256" key="8">
    <source>
        <dbReference type="ARBA" id="ARBA00022723"/>
    </source>
</evidence>
<name>A0A2H1EC25_9FLAO</name>
<comment type="subcellular location">
    <subcellularLocation>
        <location evidence="1 14">Cell membrane</location>
        <topology evidence="1 14">Multi-pass membrane protein</topology>
    </subcellularLocation>
</comment>
<comment type="function">
    <text evidence="14">Catalyzes the oxidation of protoporphyrinogen IX to protoporphyrin IX.</text>
</comment>
<comment type="pathway">
    <text evidence="2 14">Porphyrin-containing compound metabolism; protoporphyrin-IX biosynthesis; protoporphyrin-IX from protoporphyrinogen-IX: step 1/1.</text>
</comment>
<evidence type="ECO:0000256" key="9">
    <source>
        <dbReference type="ARBA" id="ARBA00022989"/>
    </source>
</evidence>